<gene>
    <name evidence="2" type="ORF">ACHAWU_009587</name>
</gene>
<evidence type="ECO:0000256" key="1">
    <source>
        <dbReference type="SAM" id="MobiDB-lite"/>
    </source>
</evidence>
<dbReference type="EMBL" id="JALLBG020000168">
    <property type="protein sequence ID" value="KAL3760908.1"/>
    <property type="molecule type" value="Genomic_DNA"/>
</dbReference>
<sequence length="73" mass="8057">MTPMSSDVDDGPSASFSFIDFIASMDDGRLGTRHPSREERSMAMEKKMSPNSQVVGHARHFPTLLFFDVPVPG</sequence>
<keyword evidence="3" id="KW-1185">Reference proteome</keyword>
<accession>A0ABD3MAD1</accession>
<evidence type="ECO:0000313" key="3">
    <source>
        <dbReference type="Proteomes" id="UP001530293"/>
    </source>
</evidence>
<reference evidence="2 3" key="1">
    <citation type="submission" date="2024-10" db="EMBL/GenBank/DDBJ databases">
        <title>Updated reference genomes for cyclostephanoid diatoms.</title>
        <authorList>
            <person name="Roberts W.R."/>
            <person name="Alverson A.J."/>
        </authorList>
    </citation>
    <scope>NUCLEOTIDE SEQUENCE [LARGE SCALE GENOMIC DNA]</scope>
    <source>
        <strain evidence="2 3">AJA232-27</strain>
    </source>
</reference>
<protein>
    <submittedName>
        <fullName evidence="2">Uncharacterized protein</fullName>
    </submittedName>
</protein>
<evidence type="ECO:0000313" key="2">
    <source>
        <dbReference type="EMBL" id="KAL3760908.1"/>
    </source>
</evidence>
<name>A0ABD3MAD1_9STRA</name>
<feature type="compositionally biased region" description="Basic and acidic residues" evidence="1">
    <location>
        <begin position="29"/>
        <end position="48"/>
    </location>
</feature>
<comment type="caution">
    <text evidence="2">The sequence shown here is derived from an EMBL/GenBank/DDBJ whole genome shotgun (WGS) entry which is preliminary data.</text>
</comment>
<proteinExistence type="predicted"/>
<dbReference type="AlphaFoldDB" id="A0ABD3MAD1"/>
<dbReference type="Proteomes" id="UP001530293">
    <property type="component" value="Unassembled WGS sequence"/>
</dbReference>
<feature type="region of interest" description="Disordered" evidence="1">
    <location>
        <begin position="29"/>
        <end position="54"/>
    </location>
</feature>
<organism evidence="2 3">
    <name type="scientific">Discostella pseudostelligera</name>
    <dbReference type="NCBI Taxonomy" id="259834"/>
    <lineage>
        <taxon>Eukaryota</taxon>
        <taxon>Sar</taxon>
        <taxon>Stramenopiles</taxon>
        <taxon>Ochrophyta</taxon>
        <taxon>Bacillariophyta</taxon>
        <taxon>Coscinodiscophyceae</taxon>
        <taxon>Thalassiosirophycidae</taxon>
        <taxon>Stephanodiscales</taxon>
        <taxon>Stephanodiscaceae</taxon>
        <taxon>Discostella</taxon>
    </lineage>
</organism>